<dbReference type="GO" id="GO:0005886">
    <property type="term" value="C:plasma membrane"/>
    <property type="evidence" value="ECO:0007669"/>
    <property type="project" value="UniProtKB-SubCell"/>
</dbReference>
<feature type="transmembrane region" description="Helical" evidence="9">
    <location>
        <begin position="127"/>
        <end position="146"/>
    </location>
</feature>
<evidence type="ECO:0000256" key="3">
    <source>
        <dbReference type="ARBA" id="ARBA00022475"/>
    </source>
</evidence>
<evidence type="ECO:0000256" key="8">
    <source>
        <dbReference type="ARBA" id="ARBA00035655"/>
    </source>
</evidence>
<keyword evidence="2" id="KW-0813">Transport</keyword>
<dbReference type="PANTHER" id="PTHR30574:SF1">
    <property type="entry name" value="SULPHUR TRANSPORT DOMAIN-CONTAINING PROTEIN"/>
    <property type="match status" value="1"/>
</dbReference>
<keyword evidence="4" id="KW-0997">Cell inner membrane</keyword>
<protein>
    <submittedName>
        <fullName evidence="10">Uncharacterized protein</fullName>
    </submittedName>
</protein>
<evidence type="ECO:0000256" key="1">
    <source>
        <dbReference type="ARBA" id="ARBA00004429"/>
    </source>
</evidence>
<evidence type="ECO:0000256" key="6">
    <source>
        <dbReference type="ARBA" id="ARBA00022989"/>
    </source>
</evidence>
<evidence type="ECO:0000256" key="5">
    <source>
        <dbReference type="ARBA" id="ARBA00022692"/>
    </source>
</evidence>
<evidence type="ECO:0000256" key="9">
    <source>
        <dbReference type="SAM" id="Phobius"/>
    </source>
</evidence>
<feature type="transmembrane region" description="Helical" evidence="9">
    <location>
        <begin position="90"/>
        <end position="107"/>
    </location>
</feature>
<comment type="caution">
    <text evidence="10">The sequence shown here is derived from an EMBL/GenBank/DDBJ whole genome shotgun (WGS) entry which is preliminary data.</text>
</comment>
<accession>H8FSB7</accession>
<keyword evidence="5 9" id="KW-0812">Transmembrane</keyword>
<keyword evidence="3" id="KW-1003">Cell membrane</keyword>
<name>H8FSB7_MAGML</name>
<dbReference type="eggNOG" id="COG2391">
    <property type="taxonomic scope" value="Bacteria"/>
</dbReference>
<dbReference type="STRING" id="1150626.PHAMO_270096"/>
<keyword evidence="6 9" id="KW-1133">Transmembrane helix</keyword>
<feature type="transmembrane region" description="Helical" evidence="9">
    <location>
        <begin position="20"/>
        <end position="50"/>
    </location>
</feature>
<dbReference type="InterPro" id="IPR007272">
    <property type="entry name" value="Sulf_transp_TsuA/YedE"/>
</dbReference>
<dbReference type="AlphaFoldDB" id="H8FSB7"/>
<dbReference type="RefSeq" id="WP_002728194.1">
    <property type="nucleotide sequence ID" value="NZ_CAHP01000020.1"/>
</dbReference>
<comment type="subcellular location">
    <subcellularLocation>
        <location evidence="1">Cell inner membrane</location>
        <topology evidence="1">Multi-pass membrane protein</topology>
    </subcellularLocation>
</comment>
<dbReference type="EMBL" id="CAHP01000020">
    <property type="protein sequence ID" value="CCG41255.1"/>
    <property type="molecule type" value="Genomic_DNA"/>
</dbReference>
<reference evidence="10 11" key="1">
    <citation type="journal article" date="2012" name="J. Bacteriol.">
        <title>Draft Genome Sequence of the Purple Photosynthetic Bacterium Phaeospirillum molischianum DSM120, a Particularly Versatile Bacterium.</title>
        <authorList>
            <person name="Duquesne K."/>
            <person name="Prima V."/>
            <person name="Ji B."/>
            <person name="Rouy Z."/>
            <person name="Medigue C."/>
            <person name="Talla E."/>
            <person name="Sturgis J.N."/>
        </authorList>
    </citation>
    <scope>NUCLEOTIDE SEQUENCE [LARGE SCALE GENOMIC DNA]</scope>
    <source>
        <strain evidence="11">DSM120</strain>
    </source>
</reference>
<evidence type="ECO:0000256" key="7">
    <source>
        <dbReference type="ARBA" id="ARBA00023136"/>
    </source>
</evidence>
<evidence type="ECO:0000256" key="2">
    <source>
        <dbReference type="ARBA" id="ARBA00022448"/>
    </source>
</evidence>
<feature type="transmembrane region" description="Helical" evidence="9">
    <location>
        <begin position="62"/>
        <end position="78"/>
    </location>
</feature>
<dbReference type="OrthoDB" id="9814020at2"/>
<comment type="similarity">
    <text evidence="8">Belongs to the TsuA/YedE (TC 9.B.102) family.</text>
</comment>
<gene>
    <name evidence="10" type="ORF">PHAMO_270096</name>
</gene>
<keyword evidence="11" id="KW-1185">Reference proteome</keyword>
<sequence length="147" mass="14969">MDIYFIPTSSSALNGVANGAAGGILIGIAAGVMMLGNGRIAGVSSFFAGLTGQIPPTWKEDLLFLAGLPLGGLIFVLWRGEPHLLIPDSPWVLAGAGFLVGYGARMANGCTSSHTICGLARLSRRSLVATAVFIATAIVTAAGRALL</sequence>
<evidence type="ECO:0000256" key="4">
    <source>
        <dbReference type="ARBA" id="ARBA00022519"/>
    </source>
</evidence>
<keyword evidence="7 9" id="KW-0472">Membrane</keyword>
<evidence type="ECO:0000313" key="10">
    <source>
        <dbReference type="EMBL" id="CCG41255.1"/>
    </source>
</evidence>
<proteinExistence type="inferred from homology"/>
<dbReference type="Proteomes" id="UP000004169">
    <property type="component" value="Unassembled WGS sequence"/>
</dbReference>
<organism evidence="10 11">
    <name type="scientific">Magnetospirillum molischianum DSM 120</name>
    <dbReference type="NCBI Taxonomy" id="1150626"/>
    <lineage>
        <taxon>Bacteria</taxon>
        <taxon>Pseudomonadati</taxon>
        <taxon>Pseudomonadota</taxon>
        <taxon>Alphaproteobacteria</taxon>
        <taxon>Rhodospirillales</taxon>
        <taxon>Rhodospirillaceae</taxon>
        <taxon>Magnetospirillum</taxon>
    </lineage>
</organism>
<dbReference type="Pfam" id="PF04143">
    <property type="entry name" value="Sulf_transp"/>
    <property type="match status" value="1"/>
</dbReference>
<evidence type="ECO:0000313" key="11">
    <source>
        <dbReference type="Proteomes" id="UP000004169"/>
    </source>
</evidence>
<dbReference type="PANTHER" id="PTHR30574">
    <property type="entry name" value="INNER MEMBRANE PROTEIN YEDE"/>
    <property type="match status" value="1"/>
</dbReference>